<name>A0ABQ5BLB6_9ASTR</name>
<protein>
    <submittedName>
        <fullName evidence="3">Ribonuclease H-like domain-containing protein</fullName>
    </submittedName>
</protein>
<dbReference type="Pfam" id="PF14244">
    <property type="entry name" value="Retrotran_gag_3"/>
    <property type="match status" value="1"/>
</dbReference>
<evidence type="ECO:0000313" key="3">
    <source>
        <dbReference type="EMBL" id="GJT14189.1"/>
    </source>
</evidence>
<dbReference type="Pfam" id="PF07727">
    <property type="entry name" value="RVT_2"/>
    <property type="match status" value="1"/>
</dbReference>
<accession>A0ABQ5BLB6</accession>
<organism evidence="3 4">
    <name type="scientific">Tanacetum coccineum</name>
    <dbReference type="NCBI Taxonomy" id="301880"/>
    <lineage>
        <taxon>Eukaryota</taxon>
        <taxon>Viridiplantae</taxon>
        <taxon>Streptophyta</taxon>
        <taxon>Embryophyta</taxon>
        <taxon>Tracheophyta</taxon>
        <taxon>Spermatophyta</taxon>
        <taxon>Magnoliopsida</taxon>
        <taxon>eudicotyledons</taxon>
        <taxon>Gunneridae</taxon>
        <taxon>Pentapetalae</taxon>
        <taxon>asterids</taxon>
        <taxon>campanulids</taxon>
        <taxon>Asterales</taxon>
        <taxon>Asteraceae</taxon>
        <taxon>Asteroideae</taxon>
        <taxon>Anthemideae</taxon>
        <taxon>Anthemidinae</taxon>
        <taxon>Tanacetum</taxon>
    </lineage>
</organism>
<gene>
    <name evidence="3" type="ORF">Tco_0861231</name>
</gene>
<dbReference type="InterPro" id="IPR013103">
    <property type="entry name" value="RVT_2"/>
</dbReference>
<comment type="caution">
    <text evidence="3">The sequence shown here is derived from an EMBL/GenBank/DDBJ whole genome shotgun (WGS) entry which is preliminary data.</text>
</comment>
<dbReference type="EMBL" id="BQNB010013292">
    <property type="protein sequence ID" value="GJT14189.1"/>
    <property type="molecule type" value="Genomic_DNA"/>
</dbReference>
<feature type="domain" description="Retrotransposon Copia-like N-terminal" evidence="2">
    <location>
        <begin position="29"/>
        <end position="67"/>
    </location>
</feature>
<dbReference type="Proteomes" id="UP001151760">
    <property type="component" value="Unassembled WGS sequence"/>
</dbReference>
<evidence type="ECO:0000259" key="2">
    <source>
        <dbReference type="Pfam" id="PF14244"/>
    </source>
</evidence>
<sequence length="469" mass="52289">MVGASSSEDLISNIDLGNPLHLQNSDFSSSTSVKLTRTENYRVWVAAMKLAINTRNKTRFIDGTCIKSTYASSAPLSKKNLIEALPLLSLIANMTAMGHPNGTLAKIKYVGNLKLSKIVVLFDVLVVPEFASQQNHGDWHGHPSDQAVDVLHSDLNFSKDSQISLCDIYHMAKQTGEPFPFSDHHTTTIGELVHLDLWGPYKVISKDSPHTSDDNTSSEGNTCDIEDGFLTSMGDNTSFEGNVLNSSSLNTQWSLPENVSQVQLDVKNSSRSVQMPAKFNDYVVGSSRKYGLEKYVTYSNLSASNDCLSTTLNKSSEPNTYYEALKDSNWVEAMNNKIEALNRNNTWTICDLKVADLFRLDISNASLYGDLTEDIHMSLPLGFDNQKGKVCKLNKSLYGLKQAPRQWNAKLTMALIGNGFVRYKFDYSLFTEISGDVFVVLLVYVDDIVIIRINLCEIEKFKVYLKSKF</sequence>
<reference evidence="3" key="1">
    <citation type="journal article" date="2022" name="Int. J. Mol. Sci.">
        <title>Draft Genome of Tanacetum Coccineum: Genomic Comparison of Closely Related Tanacetum-Family Plants.</title>
        <authorList>
            <person name="Yamashiro T."/>
            <person name="Shiraishi A."/>
            <person name="Nakayama K."/>
            <person name="Satake H."/>
        </authorList>
    </citation>
    <scope>NUCLEOTIDE SEQUENCE</scope>
</reference>
<keyword evidence="4" id="KW-1185">Reference proteome</keyword>
<proteinExistence type="predicted"/>
<evidence type="ECO:0000259" key="1">
    <source>
        <dbReference type="Pfam" id="PF07727"/>
    </source>
</evidence>
<reference evidence="3" key="2">
    <citation type="submission" date="2022-01" db="EMBL/GenBank/DDBJ databases">
        <authorList>
            <person name="Yamashiro T."/>
            <person name="Shiraishi A."/>
            <person name="Satake H."/>
            <person name="Nakayama K."/>
        </authorList>
    </citation>
    <scope>NUCLEOTIDE SEQUENCE</scope>
</reference>
<dbReference type="InterPro" id="IPR029472">
    <property type="entry name" value="Copia-like_N"/>
</dbReference>
<feature type="domain" description="Reverse transcriptase Ty1/copia-type" evidence="1">
    <location>
        <begin position="358"/>
        <end position="469"/>
    </location>
</feature>
<evidence type="ECO:0000313" key="4">
    <source>
        <dbReference type="Proteomes" id="UP001151760"/>
    </source>
</evidence>